<organism evidence="1 2">
    <name type="scientific">Mortierella alpina</name>
    <name type="common">Oleaginous fungus</name>
    <name type="synonym">Mortierella renispora</name>
    <dbReference type="NCBI Taxonomy" id="64518"/>
    <lineage>
        <taxon>Eukaryota</taxon>
        <taxon>Fungi</taxon>
        <taxon>Fungi incertae sedis</taxon>
        <taxon>Mucoromycota</taxon>
        <taxon>Mortierellomycotina</taxon>
        <taxon>Mortierellomycetes</taxon>
        <taxon>Mortierellales</taxon>
        <taxon>Mortierellaceae</taxon>
        <taxon>Mortierella</taxon>
    </lineage>
</organism>
<reference evidence="1" key="1">
    <citation type="submission" date="2021-07" db="EMBL/GenBank/DDBJ databases">
        <title>Draft genome of Mortierella alpina, strain LL118, isolated from an aspen leaf litter sample.</title>
        <authorList>
            <person name="Yang S."/>
            <person name="Vinatzer B.A."/>
        </authorList>
    </citation>
    <scope>NUCLEOTIDE SEQUENCE</scope>
    <source>
        <strain evidence="1">LL118</strain>
    </source>
</reference>
<dbReference type="Proteomes" id="UP000717515">
    <property type="component" value="Unassembled WGS sequence"/>
</dbReference>
<protein>
    <submittedName>
        <fullName evidence="1">Uncharacterized protein</fullName>
    </submittedName>
</protein>
<dbReference type="EMBL" id="JAIFTL010000063">
    <property type="protein sequence ID" value="KAG9324568.1"/>
    <property type="molecule type" value="Genomic_DNA"/>
</dbReference>
<proteinExistence type="predicted"/>
<dbReference type="AlphaFoldDB" id="A0A9P8A486"/>
<evidence type="ECO:0000313" key="1">
    <source>
        <dbReference type="EMBL" id="KAG9324568.1"/>
    </source>
</evidence>
<accession>A0A9P8A486</accession>
<gene>
    <name evidence="1" type="ORF">KVV02_005101</name>
</gene>
<comment type="caution">
    <text evidence="1">The sequence shown here is derived from an EMBL/GenBank/DDBJ whole genome shotgun (WGS) entry which is preliminary data.</text>
</comment>
<sequence length="102" mass="11648">MLGDMIIPVHPGTTKVDFSKVRRIRLPPQQSPGQQPSSRETAISLLRLFTDFMETFLEFYYQNLSSVVFDRLAWSYMYEALKSNKTLAAQYDQALSARPAGL</sequence>
<name>A0A9P8A486_MORAP</name>
<evidence type="ECO:0000313" key="2">
    <source>
        <dbReference type="Proteomes" id="UP000717515"/>
    </source>
</evidence>